<keyword evidence="3" id="KW-0902">Two-component regulatory system</keyword>
<dbReference type="InterPro" id="IPR003594">
    <property type="entry name" value="HATPase_dom"/>
</dbReference>
<dbReference type="Pfam" id="PF01590">
    <property type="entry name" value="GAF"/>
    <property type="match status" value="2"/>
</dbReference>
<keyword evidence="7" id="KW-1185">Reference proteome</keyword>
<evidence type="ECO:0000256" key="2">
    <source>
        <dbReference type="ARBA" id="ARBA00022777"/>
    </source>
</evidence>
<dbReference type="Gene3D" id="3.30.450.20">
    <property type="entry name" value="PAS domain"/>
    <property type="match status" value="1"/>
</dbReference>
<gene>
    <name evidence="6" type="ORF">Ade02nite_96700</name>
</gene>
<dbReference type="CDD" id="cd16917">
    <property type="entry name" value="HATPase_UhpB-NarQ-NarX-like"/>
    <property type="match status" value="1"/>
</dbReference>
<dbReference type="Proteomes" id="UP000609879">
    <property type="component" value="Unassembled WGS sequence"/>
</dbReference>
<dbReference type="InterPro" id="IPR000014">
    <property type="entry name" value="PAS"/>
</dbReference>
<organism evidence="6 7">
    <name type="scientific">Paractinoplanes deccanensis</name>
    <dbReference type="NCBI Taxonomy" id="113561"/>
    <lineage>
        <taxon>Bacteria</taxon>
        <taxon>Bacillati</taxon>
        <taxon>Actinomycetota</taxon>
        <taxon>Actinomycetes</taxon>
        <taxon>Micromonosporales</taxon>
        <taxon>Micromonosporaceae</taxon>
        <taxon>Paractinoplanes</taxon>
    </lineage>
</organism>
<evidence type="ECO:0000313" key="7">
    <source>
        <dbReference type="Proteomes" id="UP000609879"/>
    </source>
</evidence>
<evidence type="ECO:0000256" key="1">
    <source>
        <dbReference type="ARBA" id="ARBA00022679"/>
    </source>
</evidence>
<dbReference type="PROSITE" id="PS50112">
    <property type="entry name" value="PAS"/>
    <property type="match status" value="1"/>
</dbReference>
<dbReference type="CDD" id="cd00130">
    <property type="entry name" value="PAS"/>
    <property type="match status" value="1"/>
</dbReference>
<evidence type="ECO:0000259" key="4">
    <source>
        <dbReference type="PROSITE" id="PS50112"/>
    </source>
</evidence>
<feature type="domain" description="PAC" evidence="5">
    <location>
        <begin position="60"/>
        <end position="108"/>
    </location>
</feature>
<dbReference type="InterPro" id="IPR050482">
    <property type="entry name" value="Sensor_HK_TwoCompSys"/>
</dbReference>
<dbReference type="SMART" id="SM00086">
    <property type="entry name" value="PAC"/>
    <property type="match status" value="1"/>
</dbReference>
<proteinExistence type="predicted"/>
<evidence type="ECO:0000256" key="3">
    <source>
        <dbReference type="ARBA" id="ARBA00023012"/>
    </source>
</evidence>
<dbReference type="SMART" id="SM00387">
    <property type="entry name" value="HATPase_c"/>
    <property type="match status" value="1"/>
</dbReference>
<dbReference type="InterPro" id="IPR035965">
    <property type="entry name" value="PAS-like_dom_sf"/>
</dbReference>
<dbReference type="SMART" id="SM00065">
    <property type="entry name" value="GAF"/>
    <property type="match status" value="3"/>
</dbReference>
<dbReference type="Pfam" id="PF08447">
    <property type="entry name" value="PAS_3"/>
    <property type="match status" value="1"/>
</dbReference>
<dbReference type="InterPro" id="IPR036890">
    <property type="entry name" value="HATPase_C_sf"/>
</dbReference>
<dbReference type="InterPro" id="IPR000700">
    <property type="entry name" value="PAS-assoc_C"/>
</dbReference>
<dbReference type="InterPro" id="IPR013655">
    <property type="entry name" value="PAS_fold_3"/>
</dbReference>
<dbReference type="SUPFAM" id="SSF55874">
    <property type="entry name" value="ATPase domain of HSP90 chaperone/DNA topoisomerase II/histidine kinase"/>
    <property type="match status" value="1"/>
</dbReference>
<reference evidence="6 7" key="1">
    <citation type="submission" date="2021-01" db="EMBL/GenBank/DDBJ databases">
        <title>Whole genome shotgun sequence of Actinoplanes deccanensis NBRC 13994.</title>
        <authorList>
            <person name="Komaki H."/>
            <person name="Tamura T."/>
        </authorList>
    </citation>
    <scope>NUCLEOTIDE SEQUENCE [LARGE SCALE GENOMIC DNA]</scope>
    <source>
        <strain evidence="6 7">NBRC 13994</strain>
    </source>
</reference>
<dbReference type="SUPFAM" id="SSF55781">
    <property type="entry name" value="GAF domain-like"/>
    <property type="match status" value="3"/>
</dbReference>
<dbReference type="EMBL" id="BOMI01000218">
    <property type="protein sequence ID" value="GID81029.1"/>
    <property type="molecule type" value="Genomic_DNA"/>
</dbReference>
<feature type="domain" description="PAS" evidence="4">
    <location>
        <begin position="1"/>
        <end position="57"/>
    </location>
</feature>
<keyword evidence="1" id="KW-0808">Transferase</keyword>
<evidence type="ECO:0000313" key="6">
    <source>
        <dbReference type="EMBL" id="GID81029.1"/>
    </source>
</evidence>
<dbReference type="InterPro" id="IPR001610">
    <property type="entry name" value="PAC"/>
</dbReference>
<dbReference type="NCBIfam" id="TIGR00229">
    <property type="entry name" value="sensory_box"/>
    <property type="match status" value="1"/>
</dbReference>
<name>A0ABQ3YM08_9ACTN</name>
<accession>A0ABQ3YM08</accession>
<dbReference type="Gene3D" id="1.20.5.1930">
    <property type="match status" value="1"/>
</dbReference>
<dbReference type="Pfam" id="PF02518">
    <property type="entry name" value="HATPase_c"/>
    <property type="match status" value="1"/>
</dbReference>
<dbReference type="Gene3D" id="3.30.450.40">
    <property type="match status" value="3"/>
</dbReference>
<dbReference type="Gene3D" id="3.30.565.10">
    <property type="entry name" value="Histidine kinase-like ATPase, C-terminal domain"/>
    <property type="match status" value="1"/>
</dbReference>
<comment type="caution">
    <text evidence="6">The sequence shown here is derived from an EMBL/GenBank/DDBJ whole genome shotgun (WGS) entry which is preliminary data.</text>
</comment>
<dbReference type="InterPro" id="IPR029016">
    <property type="entry name" value="GAF-like_dom_sf"/>
</dbReference>
<dbReference type="InterPro" id="IPR003018">
    <property type="entry name" value="GAF"/>
</dbReference>
<evidence type="ECO:0008006" key="8">
    <source>
        <dbReference type="Google" id="ProtNLM"/>
    </source>
</evidence>
<sequence>MVTLAGHDGYWKRASPAVLTILGYSQAEALARPYLEFVHPDDREQVRHARQRAAETTPSFTFECRMRHKDGSFRLIEWTITPFPDRKEMYGIGRDVTDRRRAEREQAAIQRIATLVAQEPPRSALFDVIAEEAGSLLDAAEARLSRFTDDQSATVVGHSGSSSSPLGEELLATMARSGRPVTSADATTLAIPVFAEGGLWGSLAVAAAPGQALPPYAETSLKQFTSLMATAIADAESRHALARLAEEQAALHRVAMLVAHDAAPGEVFAAVAGEAGTLLGSDISMVACCNGDGTVLVLGSWSTYADGLPVGTRVTLGGHNAMSIVARTGRPARLSNYDDATGDPAEIAKREGWKSAIAAPILVERRIWGLLLIATRRNESFAADTEQRLATFTDLAATAVANTQAHEQVRRYGEEQASLRRIATLVAKGTDPEALLNAITDELAGTFAAMSAVMRFEHDLSEVVLVGKSSEIAVPTGSRWPIKETPAAAAVQRTRQSVRVEAADLVPTAGPNRAEIHRPGIVSTVASPIIVEGRLWGVMTVSDRDQLPPDTEQRLTRFADLFTTAIANSESRSELAASRRRIVAAADEARRTIERNLHDGAQQRLVSLALAVRSVQSSLPASLGDLRDDLSTVAAGLAAAVDELRELARGIHPAALAQGGLSAALRALARRSAIAVDLKLALNERPAEPIEAAVYFVVSEALANAVKHSAATLIEVWVEHRDETLHLAIRDDGAGGADPRGWGLLGLRDRVEALGGSLSVDSPLSQGTRITADLPFRLDPLRPSA</sequence>
<dbReference type="InterPro" id="IPR011712">
    <property type="entry name" value="Sig_transdc_His_kin_sub3_dim/P"/>
</dbReference>
<evidence type="ECO:0000259" key="5">
    <source>
        <dbReference type="PROSITE" id="PS50113"/>
    </source>
</evidence>
<dbReference type="Pfam" id="PF07730">
    <property type="entry name" value="HisKA_3"/>
    <property type="match status" value="1"/>
</dbReference>
<dbReference type="PROSITE" id="PS50113">
    <property type="entry name" value="PAC"/>
    <property type="match status" value="1"/>
</dbReference>
<dbReference type="SUPFAM" id="SSF55785">
    <property type="entry name" value="PYP-like sensor domain (PAS domain)"/>
    <property type="match status" value="1"/>
</dbReference>
<protein>
    <recommendedName>
        <fullName evidence="8">PAS domain S-box protein</fullName>
    </recommendedName>
</protein>
<keyword evidence="2" id="KW-0418">Kinase</keyword>
<dbReference type="PANTHER" id="PTHR24421">
    <property type="entry name" value="NITRATE/NITRITE SENSOR PROTEIN NARX-RELATED"/>
    <property type="match status" value="1"/>
</dbReference>